<proteinExistence type="predicted"/>
<organism evidence="1 2">
    <name type="scientific">Streptomyces lavenduligriseus</name>
    <dbReference type="NCBI Taxonomy" id="67315"/>
    <lineage>
        <taxon>Bacteria</taxon>
        <taxon>Bacillati</taxon>
        <taxon>Actinomycetota</taxon>
        <taxon>Actinomycetes</taxon>
        <taxon>Kitasatosporales</taxon>
        <taxon>Streptomycetaceae</taxon>
        <taxon>Streptomyces</taxon>
    </lineage>
</organism>
<accession>A0ABT0P0W2</accession>
<protein>
    <submittedName>
        <fullName evidence="1">Uncharacterized protein</fullName>
    </submittedName>
</protein>
<sequence>MTQELQERPVIAMTEAEAEPDMVLFTDGEGFDLVDDVELISLSSATLGAIVARRC</sequence>
<gene>
    <name evidence="1" type="ORF">M4438_26945</name>
</gene>
<evidence type="ECO:0000313" key="1">
    <source>
        <dbReference type="EMBL" id="MCL3997096.1"/>
    </source>
</evidence>
<dbReference type="Proteomes" id="UP001202052">
    <property type="component" value="Unassembled WGS sequence"/>
</dbReference>
<dbReference type="EMBL" id="JAMCCK010000041">
    <property type="protein sequence ID" value="MCL3997096.1"/>
    <property type="molecule type" value="Genomic_DNA"/>
</dbReference>
<comment type="caution">
    <text evidence="1">The sequence shown here is derived from an EMBL/GenBank/DDBJ whole genome shotgun (WGS) entry which is preliminary data.</text>
</comment>
<dbReference type="RefSeq" id="WP_157855606.1">
    <property type="nucleotide sequence ID" value="NZ_JAMCCK010000041.1"/>
</dbReference>
<name>A0ABT0P0W2_9ACTN</name>
<keyword evidence="2" id="KW-1185">Reference proteome</keyword>
<evidence type="ECO:0000313" key="2">
    <source>
        <dbReference type="Proteomes" id="UP001202052"/>
    </source>
</evidence>
<reference evidence="1 2" key="1">
    <citation type="submission" date="2022-05" db="EMBL/GenBank/DDBJ databases">
        <title>Genome Resource of Streptomyces lavenduligriseus GA1-1, a Strain with Broad-Spectrum Antifungal Activity against Phytopathogenic Fungi.</title>
        <authorList>
            <person name="Qi D."/>
        </authorList>
    </citation>
    <scope>NUCLEOTIDE SEQUENCE [LARGE SCALE GENOMIC DNA]</scope>
    <source>
        <strain evidence="1 2">GA1-1</strain>
    </source>
</reference>